<dbReference type="GO" id="GO:0005634">
    <property type="term" value="C:nucleus"/>
    <property type="evidence" value="ECO:0007669"/>
    <property type="project" value="UniProtKB-SubCell"/>
</dbReference>
<feature type="compositionally biased region" description="Basic and acidic residues" evidence="3">
    <location>
        <begin position="68"/>
        <end position="77"/>
    </location>
</feature>
<dbReference type="PANTHER" id="PTHR42107">
    <property type="entry name" value="YALI0D24453P"/>
    <property type="match status" value="1"/>
</dbReference>
<dbReference type="KEGG" id="cmt:CCM_02718"/>
<dbReference type="EMBL" id="JH126400">
    <property type="protein sequence ID" value="EGX94447.1"/>
    <property type="molecule type" value="Genomic_DNA"/>
</dbReference>
<dbReference type="HOGENOM" id="CLU_023536_0_0_1"/>
<feature type="region of interest" description="Disordered" evidence="3">
    <location>
        <begin position="623"/>
        <end position="694"/>
    </location>
</feature>
<dbReference type="GeneID" id="18164745"/>
<feature type="compositionally biased region" description="Low complexity" evidence="3">
    <location>
        <begin position="658"/>
        <end position="671"/>
    </location>
</feature>
<dbReference type="InParanoid" id="G3JBE0"/>
<dbReference type="OrthoDB" id="349045at2759"/>
<organism evidence="5 6">
    <name type="scientific">Cordyceps militaris (strain CM01)</name>
    <name type="common">Caterpillar fungus</name>
    <dbReference type="NCBI Taxonomy" id="983644"/>
    <lineage>
        <taxon>Eukaryota</taxon>
        <taxon>Fungi</taxon>
        <taxon>Dikarya</taxon>
        <taxon>Ascomycota</taxon>
        <taxon>Pezizomycotina</taxon>
        <taxon>Sordariomycetes</taxon>
        <taxon>Hypocreomycetidae</taxon>
        <taxon>Hypocreales</taxon>
        <taxon>Cordycipitaceae</taxon>
        <taxon>Cordyceps</taxon>
    </lineage>
</organism>
<protein>
    <recommendedName>
        <fullName evidence="4">WHIM1 domain-containing protein</fullName>
    </recommendedName>
</protein>
<evidence type="ECO:0000256" key="2">
    <source>
        <dbReference type="ARBA" id="ARBA00023242"/>
    </source>
</evidence>
<proteinExistence type="predicted"/>
<feature type="region of interest" description="Disordered" evidence="3">
    <location>
        <begin position="61"/>
        <end position="144"/>
    </location>
</feature>
<gene>
    <name evidence="5" type="ORF">CCM_02718</name>
</gene>
<name>G3JBE0_CORMM</name>
<comment type="subcellular location">
    <subcellularLocation>
        <location evidence="1">Nucleus</location>
    </subcellularLocation>
</comment>
<dbReference type="Pfam" id="PF15612">
    <property type="entry name" value="WHIM1"/>
    <property type="match status" value="1"/>
</dbReference>
<dbReference type="eggNOG" id="ENOG502QSZU">
    <property type="taxonomic scope" value="Eukaryota"/>
</dbReference>
<feature type="domain" description="WHIM1" evidence="4">
    <location>
        <begin position="231"/>
        <end position="276"/>
    </location>
</feature>
<accession>G3JBE0</accession>
<feature type="compositionally biased region" description="Basic and acidic residues" evidence="3">
    <location>
        <begin position="626"/>
        <end position="648"/>
    </location>
</feature>
<feature type="region of interest" description="Disordered" evidence="3">
    <location>
        <begin position="576"/>
        <end position="602"/>
    </location>
</feature>
<feature type="region of interest" description="Disordered" evidence="3">
    <location>
        <begin position="424"/>
        <end position="562"/>
    </location>
</feature>
<evidence type="ECO:0000256" key="1">
    <source>
        <dbReference type="ARBA" id="ARBA00004123"/>
    </source>
</evidence>
<dbReference type="Proteomes" id="UP000001610">
    <property type="component" value="Unassembled WGS sequence"/>
</dbReference>
<feature type="compositionally biased region" description="Acidic residues" evidence="3">
    <location>
        <begin position="518"/>
        <end position="561"/>
    </location>
</feature>
<sequence length="694" mass="76033">MNALAVEIVELSVSFQWYWLGHWPEWPMSAGALDFAGPVDAVALSRMPRLTSVTLHSLSLATPNSQKEAAEARKMPSDNDSSDLSSLSSLSPVPSDDELDAGHDGGAPPKKGGIMKFFSKVSEQSPRSPSPPPRKRSPSPTHEYVLADNPDIAFIVMFRSRFTDALPKSLANFGPQELERDVVEPIPGDRAEHFLCALLGLLLNRKQDVKPGHYGRALEDALASHKGQWPASWEDKSPLSGGGGFNTMNPTERLTLLRTLILWTMASSDSVKSIINQAYKQNRHEDDLNQPRAVQPWGSDGDKRRYFLVEGQDDTAFRVYRESNPAGANRTWWSVAGSIEELRSLAEKLNTKDGGPKAKKLSNKMSQAIPRFEAGEEKRRRRDYRLLRKEQFKRPEPGFSMYEGRTRGKRVKYTYSDDEDIFYSDSTNRRSARNTGANTPAETGPLTTASGRQIRAPPRMAAGDDSAAASVQDDFSEADREGSVGVTGRSRRSAGTGTANGRADTNGRGHSLRHSMDSEDAVSEADYGDDEEDAEAQVPEDEDEEEYEFDDDEVMVDDDIDDSPKSLVVKLAITSPNLRTALTPIDPVPNALPTPEVEDRKPALAEASANAVLDVVMKDSPALEAENEKKSDLLAEKSAEQPSHKLDDQADQPELGTAPASSVAISSASLAFRGSPEKKHVKPAILPDILKTPQ</sequence>
<keyword evidence="2" id="KW-0539">Nucleus</keyword>
<evidence type="ECO:0000313" key="6">
    <source>
        <dbReference type="Proteomes" id="UP000001610"/>
    </source>
</evidence>
<dbReference type="PANTHER" id="PTHR42107:SF1">
    <property type="entry name" value="WHIM1 DOMAIN-CONTAINING PROTEIN"/>
    <property type="match status" value="1"/>
</dbReference>
<evidence type="ECO:0000313" key="5">
    <source>
        <dbReference type="EMBL" id="EGX94447.1"/>
    </source>
</evidence>
<dbReference type="OMA" id="HYGPQDI"/>
<feature type="compositionally biased region" description="Polar residues" evidence="3">
    <location>
        <begin position="433"/>
        <end position="451"/>
    </location>
</feature>
<dbReference type="VEuPathDB" id="FungiDB:CCM_02718"/>
<feature type="compositionally biased region" description="Low complexity" evidence="3">
    <location>
        <begin position="78"/>
        <end position="94"/>
    </location>
</feature>
<evidence type="ECO:0000259" key="4">
    <source>
        <dbReference type="Pfam" id="PF15612"/>
    </source>
</evidence>
<reference evidence="5 6" key="1">
    <citation type="journal article" date="2011" name="Genome Biol.">
        <title>Genome sequence of the insect pathogenic fungus Cordyceps militaris, a valued traditional Chinese medicine.</title>
        <authorList>
            <person name="Zheng P."/>
            <person name="Xia Y."/>
            <person name="Xiao G."/>
            <person name="Xiong C."/>
            <person name="Hu X."/>
            <person name="Zhang S."/>
            <person name="Zheng H."/>
            <person name="Huang Y."/>
            <person name="Zhou Y."/>
            <person name="Wang S."/>
            <person name="Zhao G.P."/>
            <person name="Liu X."/>
            <person name="St Leger R.J."/>
            <person name="Wang C."/>
        </authorList>
    </citation>
    <scope>NUCLEOTIDE SEQUENCE [LARGE SCALE GENOMIC DNA]</scope>
    <source>
        <strain evidence="5 6">CM01</strain>
    </source>
</reference>
<evidence type="ECO:0000256" key="3">
    <source>
        <dbReference type="SAM" id="MobiDB-lite"/>
    </source>
</evidence>
<dbReference type="STRING" id="983644.G3JBE0"/>
<keyword evidence="6" id="KW-1185">Reference proteome</keyword>
<dbReference type="AlphaFoldDB" id="G3JBE0"/>
<dbReference type="RefSeq" id="XP_006667933.1">
    <property type="nucleotide sequence ID" value="XM_006667870.1"/>
</dbReference>
<dbReference type="InterPro" id="IPR028942">
    <property type="entry name" value="WHIM1_dom"/>
</dbReference>